<dbReference type="PANTHER" id="PTHR21174:SF0">
    <property type="entry name" value="HD PHOSPHOHYDROLASE FAMILY PROTEIN-RELATED"/>
    <property type="match status" value="1"/>
</dbReference>
<dbReference type="EMBL" id="MAXA01000257">
    <property type="protein sequence ID" value="OHV21170.1"/>
    <property type="molecule type" value="Genomic_DNA"/>
</dbReference>
<dbReference type="RefSeq" id="WP_071066518.1">
    <property type="nucleotide sequence ID" value="NZ_MAXA01000257.1"/>
</dbReference>
<dbReference type="PANTHER" id="PTHR21174">
    <property type="match status" value="1"/>
</dbReference>
<gene>
    <name evidence="1" type="ORF">BBK14_07770</name>
</gene>
<evidence type="ECO:0000313" key="2">
    <source>
        <dbReference type="Proteomes" id="UP000179769"/>
    </source>
</evidence>
<sequence length="247" mass="26525">MEAEFGVGAAMAVAAVPGVPVPVPAAVTAPAPRSPLARAFDGALVAVGATADPGERVAAFVDLVRRYQEPGRHYHTLRHVAETTAAFHLLIAADRAEAAEVRLPVCLLAVHFHDVVYDSRARDNEQRSAELAAGVLTRLGCQAEAIADVCRLVEATAGHRAVSADEAFVNDADLRVLARPAPAYDRYVRRVRLEYAWVGGGTWASGRGAILRHLLDGEIYATSWARRHWEPAARANLNRELSALSLT</sequence>
<comment type="caution">
    <text evidence="1">The sequence shown here is derived from an EMBL/GenBank/DDBJ whole genome shotgun (WGS) entry which is preliminary data.</text>
</comment>
<dbReference type="AlphaFoldDB" id="A0A1S1PHI1"/>
<dbReference type="SUPFAM" id="SSF109604">
    <property type="entry name" value="HD-domain/PDEase-like"/>
    <property type="match status" value="1"/>
</dbReference>
<keyword evidence="2" id="KW-1185">Reference proteome</keyword>
<accession>A0A1S1PHI1</accession>
<name>A0A1S1PHI1_9ACTN</name>
<dbReference type="InterPro" id="IPR009218">
    <property type="entry name" value="HD_phosphohydro"/>
</dbReference>
<evidence type="ECO:0008006" key="3">
    <source>
        <dbReference type="Google" id="ProtNLM"/>
    </source>
</evidence>
<protein>
    <recommendedName>
        <fullName evidence="3">Metal-dependent phosphohydrolase</fullName>
    </recommendedName>
</protein>
<evidence type="ECO:0000313" key="1">
    <source>
        <dbReference type="EMBL" id="OHV21170.1"/>
    </source>
</evidence>
<reference evidence="2" key="1">
    <citation type="submission" date="2016-07" db="EMBL/GenBank/DDBJ databases">
        <title>Frankia sp. NRRL B-16219 Genome sequencing.</title>
        <authorList>
            <person name="Ghodhbane-Gtari F."/>
            <person name="Swanson E."/>
            <person name="Gueddou A."/>
            <person name="Louati M."/>
            <person name="Nouioui I."/>
            <person name="Hezbri K."/>
            <person name="Abebe-Akele F."/>
            <person name="Simpson S."/>
            <person name="Morris K."/>
            <person name="Thomas K."/>
            <person name="Gtari M."/>
            <person name="Tisa L.S."/>
        </authorList>
    </citation>
    <scope>NUCLEOTIDE SEQUENCE [LARGE SCALE GENOMIC DNA]</scope>
    <source>
        <strain evidence="2">NRRL B-16219</strain>
    </source>
</reference>
<dbReference type="Gene3D" id="1.10.3210.10">
    <property type="entry name" value="Hypothetical protein af1432"/>
    <property type="match status" value="1"/>
</dbReference>
<dbReference type="OrthoDB" id="9808993at2"/>
<organism evidence="1 2">
    <name type="scientific">Parafrankia soli</name>
    <dbReference type="NCBI Taxonomy" id="2599596"/>
    <lineage>
        <taxon>Bacteria</taxon>
        <taxon>Bacillati</taxon>
        <taxon>Actinomycetota</taxon>
        <taxon>Actinomycetes</taxon>
        <taxon>Frankiales</taxon>
        <taxon>Frankiaceae</taxon>
        <taxon>Parafrankia</taxon>
    </lineage>
</organism>
<proteinExistence type="predicted"/>
<dbReference type="Proteomes" id="UP000179769">
    <property type="component" value="Unassembled WGS sequence"/>
</dbReference>